<gene>
    <name evidence="4" type="ORF">NSK_004918</name>
</gene>
<protein>
    <recommendedName>
        <fullName evidence="3">Tr-type G domain-containing protein</fullName>
    </recommendedName>
</protein>
<dbReference type="Gene3D" id="3.30.70.870">
    <property type="entry name" value="Elongation Factor G (Translational Gtpase), domain 3"/>
    <property type="match status" value="1"/>
</dbReference>
<dbReference type="EMBL" id="SDOX01000021">
    <property type="protein sequence ID" value="TFJ83816.1"/>
    <property type="molecule type" value="Genomic_DNA"/>
</dbReference>
<dbReference type="PANTHER" id="PTHR42908:SF3">
    <property type="entry name" value="ELONGATION FACTOR-LIKE GTPASE 1"/>
    <property type="match status" value="1"/>
</dbReference>
<name>A0A4D9CXS8_9STRA</name>
<dbReference type="InterPro" id="IPR041095">
    <property type="entry name" value="EFG_II"/>
</dbReference>
<sequence>MARRVNADELIVLQGKQQFIRNVCILAHVDHGKTTLSDSLVCSNGIISPKLAGKLRFLDSSEEEQKRGITMKASAISLLHTKKIRRFPIVDLSTPVTSAPRESPGAIAVSQGGTDVGSLSAELPYPVSQDYLINLIDSPGHIDFSSDVSTATRLSDGAIIIVDILEGVCTQTHAVLRQAWEEKMKPCLVLNKMDRLILEVRLTPLEAYWHLQRVLEQVNAISSSLITSETFKLNEDEKYADSWEKEWLFSPERGNVVFASSLYCWAFSVPKFARIWAQKLKLKPAFLSRHLWGNFVFNAQNLSISRYTPENKSKPMFVAMVLDPIWQLYEAAVLEENLQKVRRMIKKLDLEIPAREINPKDLRGTASSIFRRWLPLAKTVLDMVVEVVPNPVVAQQLRIEALWPRLPLQERNLAAIAGLEGLVIKSATLSSTLACPALRTVTLQAKPIVRVAVEVVHQADLEALEKGLAKLFQTDPAVEISVQQSGEHVITALGELHLEQCLKDLRERFARVQIRASAPLIAFRESVALETAPGDETDRPPQLLLAPWSEEEDVWLCLIDWHVVSKQSQTSCGNYCVQSNNKKKLRD</sequence>
<dbReference type="SUPFAM" id="SSF52540">
    <property type="entry name" value="P-loop containing nucleoside triphosphate hydrolases"/>
    <property type="match status" value="1"/>
</dbReference>
<dbReference type="Pfam" id="PF14492">
    <property type="entry name" value="EFG_III"/>
    <property type="match status" value="1"/>
</dbReference>
<dbReference type="GO" id="GO:0042256">
    <property type="term" value="P:cytosolic ribosome assembly"/>
    <property type="evidence" value="ECO:0007669"/>
    <property type="project" value="TreeGrafter"/>
</dbReference>
<organism evidence="4 5">
    <name type="scientific">Nannochloropsis salina CCMP1776</name>
    <dbReference type="NCBI Taxonomy" id="1027361"/>
    <lineage>
        <taxon>Eukaryota</taxon>
        <taxon>Sar</taxon>
        <taxon>Stramenopiles</taxon>
        <taxon>Ochrophyta</taxon>
        <taxon>Eustigmatophyceae</taxon>
        <taxon>Eustigmatales</taxon>
        <taxon>Monodopsidaceae</taxon>
        <taxon>Microchloropsis</taxon>
        <taxon>Microchloropsis salina</taxon>
    </lineage>
</organism>
<dbReference type="Gene3D" id="3.40.50.300">
    <property type="entry name" value="P-loop containing nucleotide triphosphate hydrolases"/>
    <property type="match status" value="1"/>
</dbReference>
<evidence type="ECO:0000256" key="1">
    <source>
        <dbReference type="ARBA" id="ARBA00022741"/>
    </source>
</evidence>
<dbReference type="PANTHER" id="PTHR42908">
    <property type="entry name" value="TRANSLATION ELONGATION FACTOR-RELATED"/>
    <property type="match status" value="1"/>
</dbReference>
<evidence type="ECO:0000313" key="4">
    <source>
        <dbReference type="EMBL" id="TFJ83816.1"/>
    </source>
</evidence>
<dbReference type="InterPro" id="IPR000795">
    <property type="entry name" value="T_Tr_GTP-bd_dom"/>
</dbReference>
<evidence type="ECO:0000259" key="3">
    <source>
        <dbReference type="PROSITE" id="PS51722"/>
    </source>
</evidence>
<dbReference type="Pfam" id="PF00009">
    <property type="entry name" value="GTP_EFTU"/>
    <property type="match status" value="1"/>
</dbReference>
<dbReference type="InterPro" id="IPR035647">
    <property type="entry name" value="EFG_III/V"/>
</dbReference>
<dbReference type="GO" id="GO:0005829">
    <property type="term" value="C:cytosol"/>
    <property type="evidence" value="ECO:0007669"/>
    <property type="project" value="TreeGrafter"/>
</dbReference>
<keyword evidence="2" id="KW-0342">GTP-binding</keyword>
<dbReference type="SUPFAM" id="SSF54980">
    <property type="entry name" value="EF-G C-terminal domain-like"/>
    <property type="match status" value="1"/>
</dbReference>
<dbReference type="GO" id="GO:0005525">
    <property type="term" value="F:GTP binding"/>
    <property type="evidence" value="ECO:0007669"/>
    <property type="project" value="UniProtKB-KW"/>
</dbReference>
<comment type="caution">
    <text evidence="4">The sequence shown here is derived from an EMBL/GenBank/DDBJ whole genome shotgun (WGS) entry which is preliminary data.</text>
</comment>
<dbReference type="InterPro" id="IPR027417">
    <property type="entry name" value="P-loop_NTPase"/>
</dbReference>
<dbReference type="GO" id="GO:0003924">
    <property type="term" value="F:GTPase activity"/>
    <property type="evidence" value="ECO:0007669"/>
    <property type="project" value="InterPro"/>
</dbReference>
<dbReference type="GO" id="GO:0043022">
    <property type="term" value="F:ribosome binding"/>
    <property type="evidence" value="ECO:0007669"/>
    <property type="project" value="TreeGrafter"/>
</dbReference>
<dbReference type="CDD" id="cd01885">
    <property type="entry name" value="EF2"/>
    <property type="match status" value="1"/>
</dbReference>
<keyword evidence="1" id="KW-0547">Nucleotide-binding</keyword>
<proteinExistence type="predicted"/>
<evidence type="ECO:0000313" key="5">
    <source>
        <dbReference type="Proteomes" id="UP000355283"/>
    </source>
</evidence>
<dbReference type="NCBIfam" id="TIGR00231">
    <property type="entry name" value="small_GTP"/>
    <property type="match status" value="1"/>
</dbReference>
<dbReference type="Proteomes" id="UP000355283">
    <property type="component" value="Unassembled WGS sequence"/>
</dbReference>
<dbReference type="AlphaFoldDB" id="A0A4D9CXS8"/>
<dbReference type="OrthoDB" id="364892at2759"/>
<dbReference type="GO" id="GO:1990904">
    <property type="term" value="C:ribonucleoprotein complex"/>
    <property type="evidence" value="ECO:0007669"/>
    <property type="project" value="TreeGrafter"/>
</dbReference>
<reference evidence="4 5" key="1">
    <citation type="submission" date="2019-01" db="EMBL/GenBank/DDBJ databases">
        <title>Nuclear Genome Assembly of the Microalgal Biofuel strain Nannochloropsis salina CCMP1776.</title>
        <authorList>
            <person name="Hovde B."/>
        </authorList>
    </citation>
    <scope>NUCLEOTIDE SEQUENCE [LARGE SCALE GENOMIC DNA]</scope>
    <source>
        <strain evidence="4 5">CCMP1776</strain>
    </source>
</reference>
<dbReference type="FunFam" id="3.30.70.870:FF:000002">
    <property type="entry name" value="Translation elongation factor 2"/>
    <property type="match status" value="1"/>
</dbReference>
<dbReference type="InterPro" id="IPR005225">
    <property type="entry name" value="Small_GTP-bd"/>
</dbReference>
<feature type="domain" description="Tr-type G" evidence="3">
    <location>
        <begin position="18"/>
        <end position="252"/>
    </location>
</feature>
<accession>A0A4D9CXS8</accession>
<keyword evidence="5" id="KW-1185">Reference proteome</keyword>
<evidence type="ECO:0000256" key="2">
    <source>
        <dbReference type="ARBA" id="ARBA00023134"/>
    </source>
</evidence>
<dbReference type="PROSITE" id="PS51722">
    <property type="entry name" value="G_TR_2"/>
    <property type="match status" value="1"/>
</dbReference>
<dbReference type="PRINTS" id="PR00315">
    <property type="entry name" value="ELONGATNFCT"/>
</dbReference>